<keyword evidence="2 10" id="KW-0963">Cytoplasm</keyword>
<proteinExistence type="inferred from homology"/>
<comment type="cofactor">
    <cofactor evidence="10">
        <name>Mg(2+)</name>
        <dbReference type="ChEBI" id="CHEBI:18420"/>
    </cofactor>
    <cofactor evidence="10">
        <name>Mn(2+)</name>
        <dbReference type="ChEBI" id="CHEBI:29035"/>
    </cofactor>
    <text evidence="10">Binds 1 divalent metal cation per subunit; can use either Mg(2+) or Mn(2+).</text>
</comment>
<dbReference type="InterPro" id="IPR029001">
    <property type="entry name" value="ITPase-like_fam"/>
</dbReference>
<dbReference type="PANTHER" id="PTHR11067:SF9">
    <property type="entry name" value="INOSINE TRIPHOSPHATE PYROPHOSPHATASE"/>
    <property type="match status" value="1"/>
</dbReference>
<feature type="binding site" evidence="10">
    <location>
        <position position="73"/>
    </location>
    <ligand>
        <name>Mg(2+)</name>
        <dbReference type="ChEBI" id="CHEBI:18420"/>
    </ligand>
</feature>
<dbReference type="HAMAP" id="MF_03148">
    <property type="entry name" value="HAM1_NTPase"/>
    <property type="match status" value="1"/>
</dbReference>
<keyword evidence="5 10" id="KW-0378">Hydrolase</keyword>
<evidence type="ECO:0000256" key="3">
    <source>
        <dbReference type="ARBA" id="ARBA00022723"/>
    </source>
</evidence>
<comment type="catalytic activity">
    <reaction evidence="10">
        <text>ITP + H2O = IMP + diphosphate + H(+)</text>
        <dbReference type="Rhea" id="RHEA:29399"/>
        <dbReference type="ChEBI" id="CHEBI:15377"/>
        <dbReference type="ChEBI" id="CHEBI:15378"/>
        <dbReference type="ChEBI" id="CHEBI:33019"/>
        <dbReference type="ChEBI" id="CHEBI:58053"/>
        <dbReference type="ChEBI" id="CHEBI:61402"/>
        <dbReference type="EC" id="3.6.1.66"/>
    </reaction>
</comment>
<dbReference type="GO" id="GO:0036222">
    <property type="term" value="F:XTP diphosphatase activity"/>
    <property type="evidence" value="ECO:0007669"/>
    <property type="project" value="UniProtKB-UniRule"/>
</dbReference>
<evidence type="ECO:0000256" key="11">
    <source>
        <dbReference type="RuleBase" id="RU003781"/>
    </source>
</evidence>
<dbReference type="GO" id="GO:0009117">
    <property type="term" value="P:nucleotide metabolic process"/>
    <property type="evidence" value="ECO:0007669"/>
    <property type="project" value="UniProtKB-KW"/>
</dbReference>
<sequence>MSTHKLIFVTGNANKLKEVKKILSSEDQSSSGSIQVESVDLDLPETQGSTQDVAREKASAAAKLLGGPCITEDTALCFKAMNGLPGPYIKWFLKELGLEGLNKMLVGFPTTDATALCTFAYCEGPGKDPILFEGATEGKIVPARGPENFGWDPIFEVAGTGSTYAEMTSDQKNGLSHRSKALAKLRQHFVDL</sequence>
<comment type="function">
    <text evidence="10">Pyrophosphatase that hydrolyzes non-canonical purine nucleotides such as inosine triphosphate (ITP), deoxyinosine triphosphate (dITP) or xanthosine 5'-triphosphate (XTP) to their respective monophosphate derivatives. The enzyme does not distinguish between the deoxy- and ribose forms. Probably excludes non-canonical purines from RNA and DNA precursor pools, thus preventing their incorporation into RNA and DNA and avoiding chromosomal lesions.</text>
</comment>
<dbReference type="PANTHER" id="PTHR11067">
    <property type="entry name" value="INOSINE TRIPHOSPHATE PYROPHOSPHATASE/HAM1 PROTEIN"/>
    <property type="match status" value="1"/>
</dbReference>
<keyword evidence="3 10" id="KW-0479">Metal-binding</keyword>
<evidence type="ECO:0000256" key="7">
    <source>
        <dbReference type="ARBA" id="ARBA00023080"/>
    </source>
</evidence>
<feature type="binding site" evidence="10">
    <location>
        <position position="57"/>
    </location>
    <ligand>
        <name>ITP</name>
        <dbReference type="ChEBI" id="CHEBI:61402"/>
    </ligand>
</feature>
<evidence type="ECO:0000256" key="2">
    <source>
        <dbReference type="ARBA" id="ARBA00022490"/>
    </source>
</evidence>
<feature type="binding site" evidence="10">
    <location>
        <begin position="73"/>
        <end position="74"/>
    </location>
    <ligand>
        <name>ITP</name>
        <dbReference type="ChEBI" id="CHEBI:61402"/>
    </ligand>
</feature>
<name>A0A9Q3CDD8_9BASI</name>
<evidence type="ECO:0000313" key="12">
    <source>
        <dbReference type="EMBL" id="MBW0483134.1"/>
    </source>
</evidence>
<keyword evidence="13" id="KW-1185">Reference proteome</keyword>
<keyword evidence="6 10" id="KW-0460">Magnesium</keyword>
<keyword evidence="8 10" id="KW-0464">Manganese</keyword>
<dbReference type="FunFam" id="3.90.950.10:FF:000009">
    <property type="entry name" value="Inosine triphosphate pyrophosphatase"/>
    <property type="match status" value="1"/>
</dbReference>
<reference evidence="12" key="1">
    <citation type="submission" date="2021-03" db="EMBL/GenBank/DDBJ databases">
        <title>Draft genome sequence of rust myrtle Austropuccinia psidii MF-1, a brazilian biotype.</title>
        <authorList>
            <person name="Quecine M.C."/>
            <person name="Pachon D.M.R."/>
            <person name="Bonatelli M.L."/>
            <person name="Correr F.H."/>
            <person name="Franceschini L.M."/>
            <person name="Leite T.F."/>
            <person name="Margarido G.R.A."/>
            <person name="Almeida C.A."/>
            <person name="Ferrarezi J.A."/>
            <person name="Labate C.A."/>
        </authorList>
    </citation>
    <scope>NUCLEOTIDE SEQUENCE</scope>
    <source>
        <strain evidence="12">MF-1</strain>
    </source>
</reference>
<dbReference type="EMBL" id="AVOT02007088">
    <property type="protein sequence ID" value="MBW0483134.1"/>
    <property type="molecule type" value="Genomic_DNA"/>
</dbReference>
<dbReference type="NCBIfam" id="TIGR00042">
    <property type="entry name" value="RdgB/HAM1 family non-canonical purine NTP pyrophosphatase"/>
    <property type="match status" value="1"/>
</dbReference>
<organism evidence="12 13">
    <name type="scientific">Austropuccinia psidii MF-1</name>
    <dbReference type="NCBI Taxonomy" id="1389203"/>
    <lineage>
        <taxon>Eukaryota</taxon>
        <taxon>Fungi</taxon>
        <taxon>Dikarya</taxon>
        <taxon>Basidiomycota</taxon>
        <taxon>Pucciniomycotina</taxon>
        <taxon>Pucciniomycetes</taxon>
        <taxon>Pucciniales</taxon>
        <taxon>Sphaerophragmiaceae</taxon>
        <taxon>Austropuccinia</taxon>
    </lineage>
</organism>
<comment type="subunit">
    <text evidence="10">Homodimer.</text>
</comment>
<dbReference type="Proteomes" id="UP000765509">
    <property type="component" value="Unassembled WGS sequence"/>
</dbReference>
<feature type="binding site" evidence="10">
    <location>
        <begin position="177"/>
        <end position="178"/>
    </location>
    <ligand>
        <name>ITP</name>
        <dbReference type="ChEBI" id="CHEBI:61402"/>
    </ligand>
</feature>
<comment type="similarity">
    <text evidence="1 10 11">Belongs to the HAM1 NTPase family.</text>
</comment>
<accession>A0A9Q3CDD8</accession>
<protein>
    <recommendedName>
        <fullName evidence="10">Inosine triphosphate pyrophosphatase</fullName>
        <shortName evidence="10">ITPase</shortName>
        <shortName evidence="10">Inosine triphosphatase</shortName>
        <ecNumber evidence="10">3.6.1.66</ecNumber>
    </recommendedName>
    <alternativeName>
        <fullName evidence="10">Non-canonical purine NTP pyrophosphatase</fullName>
    </alternativeName>
    <alternativeName>
        <fullName evidence="10">Non-standard purine NTP pyrophosphatase</fullName>
    </alternativeName>
    <alternativeName>
        <fullName evidence="10">Nucleoside-triphosphate diphosphatase</fullName>
    </alternativeName>
    <alternativeName>
        <fullName evidence="10">Nucleoside-triphosphate pyrophosphatase</fullName>
        <shortName evidence="10">NTPase</shortName>
    </alternativeName>
    <alternativeName>
        <fullName evidence="10">XTP/dITP diphosphatase</fullName>
    </alternativeName>
</protein>
<keyword evidence="9 10" id="KW-0539">Nucleus</keyword>
<dbReference type="InterPro" id="IPR027502">
    <property type="entry name" value="ITPase"/>
</dbReference>
<dbReference type="GO" id="GO:0009204">
    <property type="term" value="P:deoxyribonucleoside triphosphate catabolic process"/>
    <property type="evidence" value="ECO:0007669"/>
    <property type="project" value="UniProtKB-UniRule"/>
</dbReference>
<dbReference type="SUPFAM" id="SSF52972">
    <property type="entry name" value="ITPase-like"/>
    <property type="match status" value="1"/>
</dbReference>
<dbReference type="GO" id="GO:0000166">
    <property type="term" value="F:nucleotide binding"/>
    <property type="evidence" value="ECO:0007669"/>
    <property type="project" value="UniProtKB-KW"/>
</dbReference>
<comment type="catalytic activity">
    <reaction evidence="10">
        <text>dITP + H2O = dIMP + diphosphate + H(+)</text>
        <dbReference type="Rhea" id="RHEA:28342"/>
        <dbReference type="ChEBI" id="CHEBI:15377"/>
        <dbReference type="ChEBI" id="CHEBI:15378"/>
        <dbReference type="ChEBI" id="CHEBI:33019"/>
        <dbReference type="ChEBI" id="CHEBI:61194"/>
        <dbReference type="ChEBI" id="CHEBI:61382"/>
        <dbReference type="EC" id="3.6.1.66"/>
    </reaction>
</comment>
<dbReference type="OrthoDB" id="6288734at2759"/>
<feature type="binding site" evidence="10">
    <location>
        <begin position="149"/>
        <end position="152"/>
    </location>
    <ligand>
        <name>ITP</name>
        <dbReference type="ChEBI" id="CHEBI:61402"/>
    </ligand>
</feature>
<feature type="binding site" evidence="10">
    <location>
        <begin position="10"/>
        <end position="15"/>
    </location>
    <ligand>
        <name>ITP</name>
        <dbReference type="ChEBI" id="CHEBI:61402"/>
    </ligand>
</feature>
<gene>
    <name evidence="12" type="ORF">O181_022849</name>
</gene>
<feature type="binding site" evidence="10">
    <location>
        <position position="172"/>
    </location>
    <ligand>
        <name>ITP</name>
        <dbReference type="ChEBI" id="CHEBI:61402"/>
    </ligand>
</feature>
<comment type="catalytic activity">
    <reaction evidence="10">
        <text>XTP + H2O = XMP + diphosphate + H(+)</text>
        <dbReference type="Rhea" id="RHEA:28610"/>
        <dbReference type="ChEBI" id="CHEBI:15377"/>
        <dbReference type="ChEBI" id="CHEBI:15378"/>
        <dbReference type="ChEBI" id="CHEBI:33019"/>
        <dbReference type="ChEBI" id="CHEBI:57464"/>
        <dbReference type="ChEBI" id="CHEBI:61314"/>
        <dbReference type="EC" id="3.6.1.66"/>
    </reaction>
</comment>
<comment type="caution">
    <text evidence="12">The sequence shown here is derived from an EMBL/GenBank/DDBJ whole genome shotgun (WGS) entry which is preliminary data.</text>
</comment>
<evidence type="ECO:0000256" key="4">
    <source>
        <dbReference type="ARBA" id="ARBA00022741"/>
    </source>
</evidence>
<dbReference type="GO" id="GO:0036220">
    <property type="term" value="F:ITP diphosphatase activity"/>
    <property type="evidence" value="ECO:0007669"/>
    <property type="project" value="UniProtKB-UniRule"/>
</dbReference>
<evidence type="ECO:0000313" key="13">
    <source>
        <dbReference type="Proteomes" id="UP000765509"/>
    </source>
</evidence>
<evidence type="ECO:0000256" key="1">
    <source>
        <dbReference type="ARBA" id="ARBA00008023"/>
    </source>
</evidence>
<comment type="subcellular location">
    <subcellularLocation>
        <location evidence="10">Cytoplasm</location>
    </subcellularLocation>
    <subcellularLocation>
        <location evidence="10">Nucleus</location>
    </subcellularLocation>
</comment>
<feature type="binding site" evidence="10">
    <location>
        <position position="45"/>
    </location>
    <ligand>
        <name>Mg(2+)</name>
        <dbReference type="ChEBI" id="CHEBI:18420"/>
    </ligand>
</feature>
<dbReference type="EC" id="3.6.1.66" evidence="10"/>
<dbReference type="GO" id="GO:0035870">
    <property type="term" value="F:dITP diphosphatase activity"/>
    <property type="evidence" value="ECO:0007669"/>
    <property type="project" value="UniProtKB-UniRule"/>
</dbReference>
<keyword evidence="4 10" id="KW-0547">Nucleotide-binding</keyword>
<evidence type="ECO:0000256" key="5">
    <source>
        <dbReference type="ARBA" id="ARBA00022801"/>
    </source>
</evidence>
<evidence type="ECO:0000256" key="9">
    <source>
        <dbReference type="ARBA" id="ARBA00023242"/>
    </source>
</evidence>
<dbReference type="Gene3D" id="3.90.950.10">
    <property type="match status" value="1"/>
</dbReference>
<dbReference type="GO" id="GO:0005737">
    <property type="term" value="C:cytoplasm"/>
    <property type="evidence" value="ECO:0007669"/>
    <property type="project" value="UniProtKB-SubCell"/>
</dbReference>
<evidence type="ECO:0000256" key="10">
    <source>
        <dbReference type="HAMAP-Rule" id="MF_03148"/>
    </source>
</evidence>
<dbReference type="GO" id="GO:0046872">
    <property type="term" value="F:metal ion binding"/>
    <property type="evidence" value="ECO:0007669"/>
    <property type="project" value="UniProtKB-KW"/>
</dbReference>
<dbReference type="InterPro" id="IPR002637">
    <property type="entry name" value="RdgB/HAM1"/>
</dbReference>
<dbReference type="GO" id="GO:0005634">
    <property type="term" value="C:nucleus"/>
    <property type="evidence" value="ECO:0007669"/>
    <property type="project" value="UniProtKB-SubCell"/>
</dbReference>
<evidence type="ECO:0000256" key="6">
    <source>
        <dbReference type="ARBA" id="ARBA00022842"/>
    </source>
</evidence>
<dbReference type="Pfam" id="PF01725">
    <property type="entry name" value="Ham1p_like"/>
    <property type="match status" value="1"/>
</dbReference>
<evidence type="ECO:0000256" key="8">
    <source>
        <dbReference type="ARBA" id="ARBA00023211"/>
    </source>
</evidence>
<dbReference type="CDD" id="cd00515">
    <property type="entry name" value="HAM1"/>
    <property type="match status" value="1"/>
</dbReference>
<dbReference type="AlphaFoldDB" id="A0A9Q3CDD8"/>
<keyword evidence="7 10" id="KW-0546">Nucleotide metabolism</keyword>